<evidence type="ECO:0000313" key="2">
    <source>
        <dbReference type="Proteomes" id="UP000007819"/>
    </source>
</evidence>
<organism evidence="1 2">
    <name type="scientific">Acyrthosiphon pisum</name>
    <name type="common">Pea aphid</name>
    <dbReference type="NCBI Taxonomy" id="7029"/>
    <lineage>
        <taxon>Eukaryota</taxon>
        <taxon>Metazoa</taxon>
        <taxon>Ecdysozoa</taxon>
        <taxon>Arthropoda</taxon>
        <taxon>Hexapoda</taxon>
        <taxon>Insecta</taxon>
        <taxon>Pterygota</taxon>
        <taxon>Neoptera</taxon>
        <taxon>Paraneoptera</taxon>
        <taxon>Hemiptera</taxon>
        <taxon>Sternorrhyncha</taxon>
        <taxon>Aphidomorpha</taxon>
        <taxon>Aphidoidea</taxon>
        <taxon>Aphididae</taxon>
        <taxon>Macrosiphini</taxon>
        <taxon>Acyrthosiphon</taxon>
    </lineage>
</organism>
<dbReference type="EnsemblMetazoa" id="XM_008190069.3">
    <property type="protein sequence ID" value="XP_008188291.1"/>
    <property type="gene ID" value="LOC103310757"/>
</dbReference>
<dbReference type="RefSeq" id="XP_008188291.1">
    <property type="nucleotide sequence ID" value="XM_008190069.3"/>
</dbReference>
<accession>A0A8R2FE03</accession>
<evidence type="ECO:0000313" key="1">
    <source>
        <dbReference type="EnsemblMetazoa" id="XP_008188291.1"/>
    </source>
</evidence>
<dbReference type="Proteomes" id="UP000007819">
    <property type="component" value="Unassembled WGS sequence"/>
</dbReference>
<dbReference type="GeneID" id="103310757"/>
<reference evidence="1" key="2">
    <citation type="submission" date="2022-06" db="UniProtKB">
        <authorList>
            <consortium name="EnsemblMetazoa"/>
        </authorList>
    </citation>
    <scope>IDENTIFICATION</scope>
</reference>
<reference evidence="2" key="1">
    <citation type="submission" date="2010-06" db="EMBL/GenBank/DDBJ databases">
        <authorList>
            <person name="Jiang H."/>
            <person name="Abraham K."/>
            <person name="Ali S."/>
            <person name="Alsbrooks S.L."/>
            <person name="Anim B.N."/>
            <person name="Anosike U.S."/>
            <person name="Attaway T."/>
            <person name="Bandaranaike D.P."/>
            <person name="Battles P.K."/>
            <person name="Bell S.N."/>
            <person name="Bell A.V."/>
            <person name="Beltran B."/>
            <person name="Bickham C."/>
            <person name="Bustamante Y."/>
            <person name="Caleb T."/>
            <person name="Canada A."/>
            <person name="Cardenas V."/>
            <person name="Carter K."/>
            <person name="Chacko J."/>
            <person name="Chandrabose M.N."/>
            <person name="Chavez D."/>
            <person name="Chavez A."/>
            <person name="Chen L."/>
            <person name="Chu H.-S."/>
            <person name="Claassen K.J."/>
            <person name="Cockrell R."/>
            <person name="Collins M."/>
            <person name="Cooper J.A."/>
            <person name="Cree A."/>
            <person name="Curry S.M."/>
            <person name="Da Y."/>
            <person name="Dao M.D."/>
            <person name="Das B."/>
            <person name="Davila M.-L."/>
            <person name="Davy-Carroll L."/>
            <person name="Denson S."/>
            <person name="Dinh H."/>
            <person name="Ebong V.E."/>
            <person name="Edwards J.R."/>
            <person name="Egan A."/>
            <person name="El-Daye J."/>
            <person name="Escobedo L."/>
            <person name="Fernandez S."/>
            <person name="Fernando P.R."/>
            <person name="Flagg N."/>
            <person name="Forbes L.D."/>
            <person name="Fowler R.G."/>
            <person name="Fu Q."/>
            <person name="Gabisi R.A."/>
            <person name="Ganer J."/>
            <person name="Garbino Pronczuk A."/>
            <person name="Garcia R.M."/>
            <person name="Garner T."/>
            <person name="Garrett T.E."/>
            <person name="Gonzalez D.A."/>
            <person name="Hamid H."/>
            <person name="Hawkins E.S."/>
            <person name="Hirani K."/>
            <person name="Hogues M.E."/>
            <person name="Hollins B."/>
            <person name="Hsiao C.-H."/>
            <person name="Jabil R."/>
            <person name="James M.L."/>
            <person name="Jhangiani S.N."/>
            <person name="Johnson B."/>
            <person name="Johnson Q."/>
            <person name="Joshi V."/>
            <person name="Kalu J.B."/>
            <person name="Kam C."/>
            <person name="Kashfia A."/>
            <person name="Keebler J."/>
            <person name="Kisamo H."/>
            <person name="Kovar C.L."/>
            <person name="Lago L.A."/>
            <person name="Lai C.-Y."/>
            <person name="Laidlaw J."/>
            <person name="Lara F."/>
            <person name="Le T.-K."/>
            <person name="Lee S.L."/>
            <person name="Legall F.H."/>
            <person name="Lemon S.J."/>
            <person name="Lewis L.R."/>
            <person name="Li B."/>
            <person name="Liu Y."/>
            <person name="Liu Y.-S."/>
            <person name="Lopez J."/>
            <person name="Lozado R.J."/>
            <person name="Lu J."/>
            <person name="Madu R.C."/>
            <person name="Maheshwari M."/>
            <person name="Maheshwari R."/>
            <person name="Malloy K."/>
            <person name="Martinez E."/>
            <person name="Mathew T."/>
            <person name="Mercado I.C."/>
            <person name="Mercado C."/>
            <person name="Meyer B."/>
            <person name="Montgomery K."/>
            <person name="Morgan M.B."/>
            <person name="Munidasa M."/>
            <person name="Nazareth L.V."/>
            <person name="Nelson J."/>
            <person name="Ng B.M."/>
            <person name="Nguyen N.B."/>
            <person name="Nguyen P.Q."/>
            <person name="Nguyen T."/>
            <person name="Obregon M."/>
            <person name="Okwuonu G.O."/>
            <person name="Onwere C.G."/>
            <person name="Orozco G."/>
            <person name="Parra A."/>
            <person name="Patel S."/>
            <person name="Patil S."/>
            <person name="Perez A."/>
            <person name="Perez Y."/>
            <person name="Pham C."/>
            <person name="Primus E.L."/>
            <person name="Pu L.-L."/>
            <person name="Puazo M."/>
            <person name="Qin X."/>
            <person name="Quiroz J.B."/>
            <person name="Reese J."/>
            <person name="Richards S."/>
            <person name="Rives C.M."/>
            <person name="Robberts R."/>
            <person name="Ruiz S.J."/>
            <person name="Ruiz M.J."/>
            <person name="Santibanez J."/>
            <person name="Schneider B.W."/>
            <person name="Sisson I."/>
            <person name="Smith M."/>
            <person name="Sodergren E."/>
            <person name="Song X.-Z."/>
            <person name="Song B.B."/>
            <person name="Summersgill H."/>
            <person name="Thelus R."/>
            <person name="Thornton R.D."/>
            <person name="Trejos Z.Y."/>
            <person name="Usmani K."/>
            <person name="Vattathil S."/>
            <person name="Villasana D."/>
            <person name="Walker D.L."/>
            <person name="Wang S."/>
            <person name="Wang K."/>
            <person name="White C.S."/>
            <person name="Williams A.C."/>
            <person name="Williamson J."/>
            <person name="Wilson K."/>
            <person name="Woghiren I.O."/>
            <person name="Woodworth J.R."/>
            <person name="Worley K.C."/>
            <person name="Wright R.A."/>
            <person name="Wu W."/>
            <person name="Young L."/>
            <person name="Zhang L."/>
            <person name="Zhang J."/>
            <person name="Zhu Y."/>
            <person name="Muzny D.M."/>
            <person name="Weinstock G."/>
            <person name="Gibbs R.A."/>
        </authorList>
    </citation>
    <scope>NUCLEOTIDE SEQUENCE [LARGE SCALE GENOMIC DNA]</scope>
    <source>
        <strain evidence="2">LSR1</strain>
    </source>
</reference>
<dbReference type="PANTHER" id="PTHR47501">
    <property type="entry name" value="TRANSPOSASE-RELATED"/>
    <property type="match status" value="1"/>
</dbReference>
<protein>
    <submittedName>
        <fullName evidence="1">Uncharacterized protein</fullName>
    </submittedName>
</protein>
<dbReference type="OrthoDB" id="6585599at2759"/>
<proteinExistence type="predicted"/>
<name>A0A8R2FE03_ACYPI</name>
<dbReference type="AlphaFoldDB" id="A0A8R2FE03"/>
<keyword evidence="2" id="KW-1185">Reference proteome</keyword>
<dbReference type="KEGG" id="api:103310757"/>
<sequence>MSVNNDVQIEKWSCINSFFQQLFDIKAKSETGLSFKCLLCLPKQKIVSASQSSNANLRTHVKLVHSHRLNDFNIAFKKRNCDDISTSKHSKQLKLREVGHNSVKKLTQTEFNNANLKLIINTVSPFSLIEHPAFIDYCKLTSSKIPVSRRTLMRDVEILFNSLIEELKMELNTVQYVCLTADCWTVFHKIFNENSDITGITTNEDENEEVVRSVEIFDILDNAIIDHLDSLTLPPHQRCAAHTLNLIATVDILAADNDVAFKRISRRVFGKCQTLFNRQ</sequence>
<dbReference type="PANTHER" id="PTHR47501:SF5">
    <property type="entry name" value="HAT C-TERMINAL DIMERISATION DOMAIN-CONTAINING PROTEIN"/>
    <property type="match status" value="1"/>
</dbReference>